<feature type="region of interest" description="Disordered" evidence="1">
    <location>
        <begin position="393"/>
        <end position="413"/>
    </location>
</feature>
<name>A0A1B1APT9_9ACTN</name>
<dbReference type="EMBL" id="CP016279">
    <property type="protein sequence ID" value="ANP48573.1"/>
    <property type="molecule type" value="Genomic_DNA"/>
</dbReference>
<dbReference type="OrthoDB" id="4308266at2"/>
<dbReference type="AlphaFoldDB" id="A0A1B1APT9"/>
<dbReference type="Proteomes" id="UP001519309">
    <property type="component" value="Unassembled WGS sequence"/>
</dbReference>
<dbReference type="STRING" id="68214.AVL59_02390"/>
<evidence type="ECO:0000313" key="5">
    <source>
        <dbReference type="Proteomes" id="UP000092659"/>
    </source>
</evidence>
<sequence>MPATVIDEPPGITAVFSDGTGCTRWVNSQAHGERFSTRNPALARELLHGLADLVHPHGDVDQESTLAGYLGGIRAFTNGLAELGFTGGAAELTRGRLAAHWMSGKYRPVEEGRARMMLRRLDDLHGVLRPDVRELVDGRRFVSKRRRDQNFIQPYSETEWSSLTQVCRTAVKESYAAHRLAVKTAESGQDPRVGGWTDANLLWLYAQVGPVEAAPFATWSADHPSGLSQSRFPWRRSWQAAKLFPTVNVMLGYRLLFGVYTGIVPDGLDDLGLGDVDWAGDRTILLDYVKGRTAEESRTLTTRATRLLQQWTDHTELSRRFAPPGARDALWVRYDTHNAGPWITRPATVTTIRAWVVDRGLVGDDGQPLALNMHRIRTTYDSMRDRRAWAGSRRATLDPNRSPQAEGDHYLGAGTPKQRELVDEIIAEAQNDMLKRAEPPVVLADDDVAELVRDYPQKVAALGLDDEALAALVGGERDVFTAACGDQLSGLHGPKGKPCPARPWVCLLCPLALFTPRHLPNLMRLRAFFARQWDQMPQAEFMGVFGRYDQRLAEILTPDAHFTSQALLAAAAQVADDDDELPLRPEEGTR</sequence>
<proteinExistence type="predicted"/>
<dbReference type="KEGG" id="sgs:AVL59_32725"/>
<evidence type="ECO:0000313" key="2">
    <source>
        <dbReference type="EMBL" id="ANP48573.1"/>
    </source>
</evidence>
<evidence type="ECO:0000256" key="1">
    <source>
        <dbReference type="SAM" id="MobiDB-lite"/>
    </source>
</evidence>
<keyword evidence="6" id="KW-1185">Reference proteome</keyword>
<dbReference type="EMBL" id="CP016279">
    <property type="protein sequence ID" value="ANP53681.1"/>
    <property type="molecule type" value="Genomic_DNA"/>
</dbReference>
<accession>A0A1B1APT9</accession>
<dbReference type="Proteomes" id="UP000092659">
    <property type="component" value="Chromosome"/>
</dbReference>
<organism evidence="2 5">
    <name type="scientific">Streptomyces griseochromogenes</name>
    <dbReference type="NCBI Taxonomy" id="68214"/>
    <lineage>
        <taxon>Bacteria</taxon>
        <taxon>Bacillati</taxon>
        <taxon>Actinomycetota</taxon>
        <taxon>Actinomycetes</taxon>
        <taxon>Kitasatosporales</taxon>
        <taxon>Streptomycetaceae</taxon>
        <taxon>Streptomyces</taxon>
    </lineage>
</organism>
<evidence type="ECO:0000313" key="3">
    <source>
        <dbReference type="EMBL" id="ANP53681.1"/>
    </source>
</evidence>
<evidence type="ECO:0000313" key="6">
    <source>
        <dbReference type="Proteomes" id="UP001519309"/>
    </source>
</evidence>
<dbReference type="KEGG" id="sgs:AVL59_02390"/>
<dbReference type="RefSeq" id="WP_067299553.1">
    <property type="nucleotide sequence ID" value="NZ_CP016279.1"/>
</dbReference>
<protein>
    <submittedName>
        <fullName evidence="2">Uncharacterized protein</fullName>
    </submittedName>
</protein>
<reference evidence="4 6" key="2">
    <citation type="submission" date="2021-03" db="EMBL/GenBank/DDBJ databases">
        <title>Genomic Encyclopedia of Type Strains, Phase IV (KMG-IV): sequencing the most valuable type-strain genomes for metagenomic binning, comparative biology and taxonomic classification.</title>
        <authorList>
            <person name="Goeker M."/>
        </authorList>
    </citation>
    <scope>NUCLEOTIDE SEQUENCE [LARGE SCALE GENOMIC DNA]</scope>
    <source>
        <strain evidence="4 6">DSM 40499</strain>
    </source>
</reference>
<reference evidence="2 5" key="1">
    <citation type="submission" date="2016-06" db="EMBL/GenBank/DDBJ databases">
        <title>Complete genome sequence of Streptomyces griseochromogenes ATCC 14511, the Blasticidin S producer.</title>
        <authorList>
            <person name="Wu L."/>
        </authorList>
    </citation>
    <scope>NUCLEOTIDE SEQUENCE [LARGE SCALE GENOMIC DNA]</scope>
    <source>
        <strain evidence="2 5">ATCC 14511</strain>
    </source>
</reference>
<evidence type="ECO:0000313" key="4">
    <source>
        <dbReference type="EMBL" id="MBP2056799.1"/>
    </source>
</evidence>
<gene>
    <name evidence="2" type="ORF">AVL59_02390</name>
    <name evidence="3" type="ORF">AVL59_32725</name>
    <name evidence="4" type="ORF">J2Z21_009818</name>
</gene>
<dbReference type="EMBL" id="JAGGLP010000067">
    <property type="protein sequence ID" value="MBP2056799.1"/>
    <property type="molecule type" value="Genomic_DNA"/>
</dbReference>